<dbReference type="Proteomes" id="UP001302602">
    <property type="component" value="Unassembled WGS sequence"/>
</dbReference>
<keyword evidence="2" id="KW-1185">Reference proteome</keyword>
<evidence type="ECO:0000313" key="2">
    <source>
        <dbReference type="Proteomes" id="UP001302602"/>
    </source>
</evidence>
<dbReference type="EMBL" id="MU853240">
    <property type="protein sequence ID" value="KAK4120298.1"/>
    <property type="molecule type" value="Genomic_DNA"/>
</dbReference>
<comment type="caution">
    <text evidence="1">The sequence shown here is derived from an EMBL/GenBank/DDBJ whole genome shotgun (WGS) entry which is preliminary data.</text>
</comment>
<evidence type="ECO:0000313" key="1">
    <source>
        <dbReference type="EMBL" id="KAK4120298.1"/>
    </source>
</evidence>
<organism evidence="1 2">
    <name type="scientific">Parathielavia appendiculata</name>
    <dbReference type="NCBI Taxonomy" id="2587402"/>
    <lineage>
        <taxon>Eukaryota</taxon>
        <taxon>Fungi</taxon>
        <taxon>Dikarya</taxon>
        <taxon>Ascomycota</taxon>
        <taxon>Pezizomycotina</taxon>
        <taxon>Sordariomycetes</taxon>
        <taxon>Sordariomycetidae</taxon>
        <taxon>Sordariales</taxon>
        <taxon>Chaetomiaceae</taxon>
        <taxon>Parathielavia</taxon>
    </lineage>
</organism>
<reference evidence="1" key="1">
    <citation type="journal article" date="2023" name="Mol. Phylogenet. Evol.">
        <title>Genome-scale phylogeny and comparative genomics of the fungal order Sordariales.</title>
        <authorList>
            <person name="Hensen N."/>
            <person name="Bonometti L."/>
            <person name="Westerberg I."/>
            <person name="Brannstrom I.O."/>
            <person name="Guillou S."/>
            <person name="Cros-Aarteil S."/>
            <person name="Calhoun S."/>
            <person name="Haridas S."/>
            <person name="Kuo A."/>
            <person name="Mondo S."/>
            <person name="Pangilinan J."/>
            <person name="Riley R."/>
            <person name="LaButti K."/>
            <person name="Andreopoulos B."/>
            <person name="Lipzen A."/>
            <person name="Chen C."/>
            <person name="Yan M."/>
            <person name="Daum C."/>
            <person name="Ng V."/>
            <person name="Clum A."/>
            <person name="Steindorff A."/>
            <person name="Ohm R.A."/>
            <person name="Martin F."/>
            <person name="Silar P."/>
            <person name="Natvig D.O."/>
            <person name="Lalanne C."/>
            <person name="Gautier V."/>
            <person name="Ament-Velasquez S.L."/>
            <person name="Kruys A."/>
            <person name="Hutchinson M.I."/>
            <person name="Powell A.J."/>
            <person name="Barry K."/>
            <person name="Miller A.N."/>
            <person name="Grigoriev I.V."/>
            <person name="Debuchy R."/>
            <person name="Gladieux P."/>
            <person name="Hiltunen Thoren M."/>
            <person name="Johannesson H."/>
        </authorList>
    </citation>
    <scope>NUCLEOTIDE SEQUENCE</scope>
    <source>
        <strain evidence="1">CBS 731.68</strain>
    </source>
</reference>
<dbReference type="AlphaFoldDB" id="A0AAN6TT81"/>
<name>A0AAN6TT81_9PEZI</name>
<dbReference type="GeneID" id="87828224"/>
<accession>A0AAN6TT81</accession>
<reference evidence="1" key="2">
    <citation type="submission" date="2023-05" db="EMBL/GenBank/DDBJ databases">
        <authorList>
            <consortium name="Lawrence Berkeley National Laboratory"/>
            <person name="Steindorff A."/>
            <person name="Hensen N."/>
            <person name="Bonometti L."/>
            <person name="Westerberg I."/>
            <person name="Brannstrom I.O."/>
            <person name="Guillou S."/>
            <person name="Cros-Aarteil S."/>
            <person name="Calhoun S."/>
            <person name="Haridas S."/>
            <person name="Kuo A."/>
            <person name="Mondo S."/>
            <person name="Pangilinan J."/>
            <person name="Riley R."/>
            <person name="Labutti K."/>
            <person name="Andreopoulos B."/>
            <person name="Lipzen A."/>
            <person name="Chen C."/>
            <person name="Yanf M."/>
            <person name="Daum C."/>
            <person name="Ng V."/>
            <person name="Clum A."/>
            <person name="Ohm R."/>
            <person name="Martin F."/>
            <person name="Silar P."/>
            <person name="Natvig D."/>
            <person name="Lalanne C."/>
            <person name="Gautier V."/>
            <person name="Ament-Velasquez S.L."/>
            <person name="Kruys A."/>
            <person name="Hutchinson M.I."/>
            <person name="Powell A.J."/>
            <person name="Barry K."/>
            <person name="Miller A.N."/>
            <person name="Grigoriev I.V."/>
            <person name="Debuchy R."/>
            <person name="Gladieux P."/>
            <person name="Thoren M.H."/>
            <person name="Johannesson H."/>
        </authorList>
    </citation>
    <scope>NUCLEOTIDE SEQUENCE</scope>
    <source>
        <strain evidence="1">CBS 731.68</strain>
    </source>
</reference>
<gene>
    <name evidence="1" type="ORF">N657DRAFT_636746</name>
</gene>
<dbReference type="RefSeq" id="XP_062644069.1">
    <property type="nucleotide sequence ID" value="XM_062791455.1"/>
</dbReference>
<sequence>MTVPNLIEQRPYNSTWAGCGCARVRKPWITSALFEGSYDLPIERYLPRCYRISRPWSYKINRGTSVTPDFKEGQAYYAAYRAAVADHLSIATTPVLRRALEHAFERLPDLKSVGLRHCKAYRVPVRNGEIIWARPDVKCKGWKALAEAAGHDPAEAWYDALPMSPGTPRVRAHVVSTLLMALVTARKKIDILTSWTPVTTSAVVSYSVILDSPTRNGDSILYSLAGVRDLPPSLHP</sequence>
<protein>
    <submittedName>
        <fullName evidence="1">Uncharacterized protein</fullName>
    </submittedName>
</protein>
<proteinExistence type="predicted"/>